<dbReference type="EMBL" id="CAJVQA010006220">
    <property type="protein sequence ID" value="CAG8636479.1"/>
    <property type="molecule type" value="Genomic_DNA"/>
</dbReference>
<comment type="caution">
    <text evidence="1">The sequence shown here is derived from an EMBL/GenBank/DDBJ whole genome shotgun (WGS) entry which is preliminary data.</text>
</comment>
<feature type="non-terminal residue" evidence="1">
    <location>
        <position position="1"/>
    </location>
</feature>
<accession>A0A9N9DF00</accession>
<gene>
    <name evidence="1" type="ORF">CPELLU_LOCUS8647</name>
</gene>
<sequence>MWLSNDMGGDKYEKKRHLNGIISARGGQEYQYGHYYGEDIFLWKRKF</sequence>
<proteinExistence type="predicted"/>
<feature type="non-terminal residue" evidence="1">
    <location>
        <position position="47"/>
    </location>
</feature>
<reference evidence="1" key="1">
    <citation type="submission" date="2021-06" db="EMBL/GenBank/DDBJ databases">
        <authorList>
            <person name="Kallberg Y."/>
            <person name="Tangrot J."/>
            <person name="Rosling A."/>
        </authorList>
    </citation>
    <scope>NUCLEOTIDE SEQUENCE</scope>
    <source>
        <strain evidence="1">FL966</strain>
    </source>
</reference>
<organism evidence="1 2">
    <name type="scientific">Cetraspora pellucida</name>
    <dbReference type="NCBI Taxonomy" id="1433469"/>
    <lineage>
        <taxon>Eukaryota</taxon>
        <taxon>Fungi</taxon>
        <taxon>Fungi incertae sedis</taxon>
        <taxon>Mucoromycota</taxon>
        <taxon>Glomeromycotina</taxon>
        <taxon>Glomeromycetes</taxon>
        <taxon>Diversisporales</taxon>
        <taxon>Gigasporaceae</taxon>
        <taxon>Cetraspora</taxon>
    </lineage>
</organism>
<dbReference type="Proteomes" id="UP000789759">
    <property type="component" value="Unassembled WGS sequence"/>
</dbReference>
<keyword evidence="2" id="KW-1185">Reference proteome</keyword>
<evidence type="ECO:0000313" key="1">
    <source>
        <dbReference type="EMBL" id="CAG8636479.1"/>
    </source>
</evidence>
<evidence type="ECO:0000313" key="2">
    <source>
        <dbReference type="Proteomes" id="UP000789759"/>
    </source>
</evidence>
<name>A0A9N9DF00_9GLOM</name>
<dbReference type="AlphaFoldDB" id="A0A9N9DF00"/>
<protein>
    <submittedName>
        <fullName evidence="1">1393_t:CDS:1</fullName>
    </submittedName>
</protein>